<accession>A0A1M6XQJ5</accession>
<dbReference type="EMBL" id="FRAB01000058">
    <property type="protein sequence ID" value="SHL08262.1"/>
    <property type="molecule type" value="Genomic_DNA"/>
</dbReference>
<name>A0A1M6XQJ5_9BURK</name>
<dbReference type="Proteomes" id="UP000184395">
    <property type="component" value="Unassembled WGS sequence"/>
</dbReference>
<protein>
    <submittedName>
        <fullName evidence="1">Uncharacterized protein</fullName>
    </submittedName>
</protein>
<evidence type="ECO:0000313" key="1">
    <source>
        <dbReference type="EMBL" id="SHL08262.1"/>
    </source>
</evidence>
<organism evidence="1 2">
    <name type="scientific">Paraburkholderia terricola</name>
    <dbReference type="NCBI Taxonomy" id="169427"/>
    <lineage>
        <taxon>Bacteria</taxon>
        <taxon>Pseudomonadati</taxon>
        <taxon>Pseudomonadota</taxon>
        <taxon>Betaproteobacteria</taxon>
        <taxon>Burkholderiales</taxon>
        <taxon>Burkholderiaceae</taxon>
        <taxon>Paraburkholderia</taxon>
    </lineage>
</organism>
<gene>
    <name evidence="1" type="ORF">SAMN05192548_105832</name>
</gene>
<dbReference type="RefSeq" id="WP_159442608.1">
    <property type="nucleotide sequence ID" value="NZ_CADFGY010000050.1"/>
</dbReference>
<proteinExistence type="predicted"/>
<reference evidence="1 2" key="1">
    <citation type="submission" date="2016-11" db="EMBL/GenBank/DDBJ databases">
        <authorList>
            <person name="Jaros S."/>
            <person name="Januszkiewicz K."/>
            <person name="Wedrychowicz H."/>
        </authorList>
    </citation>
    <scope>NUCLEOTIDE SEQUENCE [LARGE SCALE GENOMIC DNA]</scope>
    <source>
        <strain evidence="1 2">LMG 20594</strain>
    </source>
</reference>
<evidence type="ECO:0000313" key="2">
    <source>
        <dbReference type="Proteomes" id="UP000184395"/>
    </source>
</evidence>
<dbReference type="STRING" id="169427.SAMN05192548_105832"/>
<sequence length="52" mass="5956">MKNTDTLVGPLLQLLETVPASVFRRSGHFAAALDAISRHREMRMFDNSVWLR</sequence>
<dbReference type="OrthoDB" id="8961159at2"/>
<dbReference type="AlphaFoldDB" id="A0A1M6XQJ5"/>